<name>A0A7W8PNR7_PARAM</name>
<dbReference type="AlphaFoldDB" id="A0A7W8PNR7"/>
<evidence type="ECO:0000313" key="3">
    <source>
        <dbReference type="Proteomes" id="UP000592780"/>
    </source>
</evidence>
<accession>A0A7W8PNR7</accession>
<feature type="compositionally biased region" description="Polar residues" evidence="1">
    <location>
        <begin position="37"/>
        <end position="47"/>
    </location>
</feature>
<reference evidence="2 3" key="1">
    <citation type="submission" date="2020-08" db="EMBL/GenBank/DDBJ databases">
        <title>Genomic Encyclopedia of Type Strains, Phase IV (KMG-V): Genome sequencing to study the core and pangenomes of soil and plant-associated prokaryotes.</title>
        <authorList>
            <person name="Whitman W."/>
        </authorList>
    </citation>
    <scope>NUCLEOTIDE SEQUENCE [LARGE SCALE GENOMIC DNA]</scope>
    <source>
        <strain evidence="2 3">JPY158</strain>
    </source>
</reference>
<dbReference type="Proteomes" id="UP000592780">
    <property type="component" value="Unassembled WGS sequence"/>
</dbReference>
<sequence>MPLVKNDATRAAGDGGTGKCAWSAQAEAAGTTGMAAPTQQEAQVKHP</sequence>
<feature type="region of interest" description="Disordered" evidence="1">
    <location>
        <begin position="26"/>
        <end position="47"/>
    </location>
</feature>
<comment type="caution">
    <text evidence="2">The sequence shown here is derived from an EMBL/GenBank/DDBJ whole genome shotgun (WGS) entry which is preliminary data.</text>
</comment>
<protein>
    <submittedName>
        <fullName evidence="2">Uncharacterized protein</fullName>
    </submittedName>
</protein>
<keyword evidence="3" id="KW-1185">Reference proteome</keyword>
<gene>
    <name evidence="2" type="ORF">HDG40_002198</name>
</gene>
<evidence type="ECO:0000256" key="1">
    <source>
        <dbReference type="SAM" id="MobiDB-lite"/>
    </source>
</evidence>
<organism evidence="2 3">
    <name type="scientific">Paraburkholderia atlantica</name>
    <dbReference type="NCBI Taxonomy" id="2654982"/>
    <lineage>
        <taxon>Bacteria</taxon>
        <taxon>Pseudomonadati</taxon>
        <taxon>Pseudomonadota</taxon>
        <taxon>Betaproteobacteria</taxon>
        <taxon>Burkholderiales</taxon>
        <taxon>Burkholderiaceae</taxon>
        <taxon>Paraburkholderia</taxon>
    </lineage>
</organism>
<dbReference type="EMBL" id="JACHDD010000003">
    <property type="protein sequence ID" value="MBB5424054.1"/>
    <property type="molecule type" value="Genomic_DNA"/>
</dbReference>
<proteinExistence type="predicted"/>
<evidence type="ECO:0000313" key="2">
    <source>
        <dbReference type="EMBL" id="MBB5424054.1"/>
    </source>
</evidence>